<proteinExistence type="predicted"/>
<feature type="domain" description="DRBM" evidence="3">
    <location>
        <begin position="847"/>
        <end position="921"/>
    </location>
</feature>
<organism evidence="4">
    <name type="scientific">Eutreptiella gymnastica</name>
    <dbReference type="NCBI Taxonomy" id="73025"/>
    <lineage>
        <taxon>Eukaryota</taxon>
        <taxon>Discoba</taxon>
        <taxon>Euglenozoa</taxon>
        <taxon>Euglenida</taxon>
        <taxon>Spirocuta</taxon>
        <taxon>Euglenophyceae</taxon>
        <taxon>Eutreptiales</taxon>
        <taxon>Eutreptiaceae</taxon>
        <taxon>Eutreptiella</taxon>
    </lineage>
</organism>
<evidence type="ECO:0000259" key="3">
    <source>
        <dbReference type="PROSITE" id="PS50137"/>
    </source>
</evidence>
<sequence>MRVEALAIEKNPEATRLQLLHSLKNSNVLVVTLKNLLSLVEGEHRPMLCFDMFDMLAIWDAQLVAENDAYEEFLSKHLRLNDDRPPIQITAFITAFMEPSELHERLHIIKDCTQCVGNLIYLDEGYEETGLRHDHFMELTEDQEDLYNFIKKQMQVAEGYLSEIADGINWDLASIYAMGTLEYSDWLDGIHLFCHKQENMAEHLENAVTLLRRLKTYNTCLKVVEETSCYHALEAWKDVQVEYPLSEAFLACFPDLEETEIPFMSTLNKPQGPPTPKVEMVMKHLKASYNEALKGQRVQVLVVCYCNASLNYIMEYTQKEEIHVVQAYSMPDDCHDVSVVLDKDKRVVRSQMEKAVRSKAHPIMLTTRCTAIGIPAMKDWEWTEVLHLDADIYSVLSNKLSDGWYPLAAHHYFCNESSEGAYQYNCQQINLRAIEEQGLVLDKVPIPWSIRYKYFVKEEEGKEAFKPNTVTNEMTPHLPTGYSAPTLLNMKPPSANTLMLHPSLSAPEIYQARQPRLDSMSSMQSMQSMHGSLSSLQAPDFHDSRSQQCLLEGLFPSMAAGSIAAAENTIAGAIKHLDQKMSDAAETPPVVWMQPSLQKLPVPGMQPAQTTMNVVQEQLQGPVGGLGDPQRLMQQNSQGLMQRYVVRYTSPKSEAPQNGVSASPLANDRQPVINPKKHAKTVNQKVDRARQQLIQAGEIDKLKERGPPPHPWPVAVPCPLKPWNECNAKQIWNHNFQKLYPKTPPTYYFGERHHESSVLFTAETEIFCQVPSSPDAREGEPVCLHGIGEAPTKKEAQRRAAVAILNQLGNLGLLHIPLHYVECAESGEMTEDSNGSQPRTGSMVRNNTKRMLTETSLQLWGIKPYYTDSSRDRTRPFGQEYHCHVKLEGCPLLPNYTVGLGPSRKYAELDAAHKMLMAIKAAHPELELDVGTDLPFSPNSSLPLVI</sequence>
<gene>
    <name evidence="4" type="ORF">EGYM00392_LOCUS53363</name>
</gene>
<dbReference type="AlphaFoldDB" id="A0A7S1JFK1"/>
<dbReference type="InterPro" id="IPR014720">
    <property type="entry name" value="dsRBD_dom"/>
</dbReference>
<feature type="compositionally biased region" description="Polar residues" evidence="2">
    <location>
        <begin position="652"/>
        <end position="661"/>
    </location>
</feature>
<reference evidence="4" key="1">
    <citation type="submission" date="2021-01" db="EMBL/GenBank/DDBJ databases">
        <authorList>
            <person name="Corre E."/>
            <person name="Pelletier E."/>
            <person name="Niang G."/>
            <person name="Scheremetjew M."/>
            <person name="Finn R."/>
            <person name="Kale V."/>
            <person name="Holt S."/>
            <person name="Cochrane G."/>
            <person name="Meng A."/>
            <person name="Brown T."/>
            <person name="Cohen L."/>
        </authorList>
    </citation>
    <scope>NUCLEOTIDE SEQUENCE</scope>
    <source>
        <strain evidence="4">NIES-381</strain>
    </source>
</reference>
<dbReference type="Gene3D" id="3.30.160.20">
    <property type="match status" value="1"/>
</dbReference>
<feature type="domain" description="DRBM" evidence="3">
    <location>
        <begin position="788"/>
        <end position="810"/>
    </location>
</feature>
<accession>A0A7S1JFK1</accession>
<evidence type="ECO:0000256" key="2">
    <source>
        <dbReference type="SAM" id="MobiDB-lite"/>
    </source>
</evidence>
<dbReference type="GO" id="GO:0003723">
    <property type="term" value="F:RNA binding"/>
    <property type="evidence" value="ECO:0007669"/>
    <property type="project" value="UniProtKB-UniRule"/>
</dbReference>
<dbReference type="EMBL" id="HBGA01145880">
    <property type="protein sequence ID" value="CAD9042186.1"/>
    <property type="molecule type" value="Transcribed_RNA"/>
</dbReference>
<dbReference type="PROSITE" id="PS50137">
    <property type="entry name" value="DS_RBD"/>
    <property type="match status" value="2"/>
</dbReference>
<feature type="region of interest" description="Disordered" evidence="2">
    <location>
        <begin position="652"/>
        <end position="671"/>
    </location>
</feature>
<protein>
    <recommendedName>
        <fullName evidence="3">DRBM domain-containing protein</fullName>
    </recommendedName>
</protein>
<name>A0A7S1JFK1_9EUGL</name>
<keyword evidence="1" id="KW-0694">RNA-binding</keyword>
<dbReference type="SUPFAM" id="SSF54768">
    <property type="entry name" value="dsRNA-binding domain-like"/>
    <property type="match status" value="2"/>
</dbReference>
<evidence type="ECO:0000313" key="4">
    <source>
        <dbReference type="EMBL" id="CAD9042186.1"/>
    </source>
</evidence>
<evidence type="ECO:0000256" key="1">
    <source>
        <dbReference type="PROSITE-ProRule" id="PRU00266"/>
    </source>
</evidence>